<dbReference type="OrthoDB" id="8390419at2"/>
<feature type="signal peptide" evidence="1">
    <location>
        <begin position="1"/>
        <end position="27"/>
    </location>
</feature>
<dbReference type="EMBL" id="VDFU01000006">
    <property type="protein sequence ID" value="TNC50854.1"/>
    <property type="molecule type" value="Genomic_DNA"/>
</dbReference>
<dbReference type="GO" id="GO:0042121">
    <property type="term" value="P:alginic acid biosynthetic process"/>
    <property type="evidence" value="ECO:0007669"/>
    <property type="project" value="UniProtKB-UniPathway"/>
</dbReference>
<dbReference type="UniPathway" id="UPA00286"/>
<gene>
    <name evidence="2" type="ORF">FHG66_07750</name>
</gene>
<proteinExistence type="predicted"/>
<evidence type="ECO:0000256" key="1">
    <source>
        <dbReference type="SAM" id="SignalP"/>
    </source>
</evidence>
<keyword evidence="3" id="KW-1185">Reference proteome</keyword>
<protein>
    <submittedName>
        <fullName evidence="2">Uncharacterized protein</fullName>
    </submittedName>
</protein>
<comment type="caution">
    <text evidence="2">The sequence shown here is derived from an EMBL/GenBank/DDBJ whole genome shotgun (WGS) entry which is preliminary data.</text>
</comment>
<name>A0A5C4MYW7_9RHOB</name>
<reference evidence="2 3" key="1">
    <citation type="submission" date="2019-06" db="EMBL/GenBank/DDBJ databases">
        <title>YIM 131921 draft genome.</title>
        <authorList>
            <person name="Jiang L."/>
        </authorList>
    </citation>
    <scope>NUCLEOTIDE SEQUENCE [LARGE SCALE GENOMIC DNA]</scope>
    <source>
        <strain evidence="2 3">YIM 131921</strain>
    </source>
</reference>
<dbReference type="AlphaFoldDB" id="A0A5C4MYW7"/>
<dbReference type="RefSeq" id="WP_139076175.1">
    <property type="nucleotide sequence ID" value="NZ_VDFU01000006.1"/>
</dbReference>
<feature type="chain" id="PRO_5022994356" evidence="1">
    <location>
        <begin position="28"/>
        <end position="212"/>
    </location>
</feature>
<dbReference type="Proteomes" id="UP000305887">
    <property type="component" value="Unassembled WGS sequence"/>
</dbReference>
<accession>A0A5C4MYW7</accession>
<evidence type="ECO:0000313" key="2">
    <source>
        <dbReference type="EMBL" id="TNC50854.1"/>
    </source>
</evidence>
<sequence>MIARFATRRTSLVLAVGIAALASASSAQDDALYPDASAPDASFLRVYVPADQSVAVDGTTLQPGENGLTPYVEIAPGDVVVTVDGQDSTIEAGPNQHYSWVADTAEGHLLTDAITDSPAQADLVFYNLSDLPAVDVYVPSADAVALAGVAPGQGAGVALRAPLTLDFEFRVGDETKATLAEVEMLRATGTTILLTGGPDAYEARVESNTYAN</sequence>
<organism evidence="2 3">
    <name type="scientific">Rubellimicrobium rubrum</name>
    <dbReference type="NCBI Taxonomy" id="2585369"/>
    <lineage>
        <taxon>Bacteria</taxon>
        <taxon>Pseudomonadati</taxon>
        <taxon>Pseudomonadota</taxon>
        <taxon>Alphaproteobacteria</taxon>
        <taxon>Rhodobacterales</taxon>
        <taxon>Roseobacteraceae</taxon>
        <taxon>Rubellimicrobium</taxon>
    </lineage>
</organism>
<keyword evidence="1" id="KW-0732">Signal</keyword>
<evidence type="ECO:0000313" key="3">
    <source>
        <dbReference type="Proteomes" id="UP000305887"/>
    </source>
</evidence>